<comment type="catalytic activity">
    <reaction evidence="9">
        <text>D-sedoheptulose 7-phosphate + D-glyceraldehyde 3-phosphate = aldehydo-D-ribose 5-phosphate + D-xylulose 5-phosphate</text>
        <dbReference type="Rhea" id="RHEA:10508"/>
        <dbReference type="ChEBI" id="CHEBI:57483"/>
        <dbReference type="ChEBI" id="CHEBI:57737"/>
        <dbReference type="ChEBI" id="CHEBI:58273"/>
        <dbReference type="ChEBI" id="CHEBI:59776"/>
        <dbReference type="EC" id="2.2.1.1"/>
    </reaction>
</comment>
<comment type="cofactor">
    <cofactor evidence="2">
        <name>thiamine diphosphate</name>
        <dbReference type="ChEBI" id="CHEBI:58937"/>
    </cofactor>
</comment>
<proteinExistence type="inferred from homology"/>
<keyword evidence="7" id="KW-0460">Magnesium</keyword>
<evidence type="ECO:0000256" key="5">
    <source>
        <dbReference type="ARBA" id="ARBA00022679"/>
    </source>
</evidence>
<dbReference type="InterPro" id="IPR005474">
    <property type="entry name" value="Transketolase_N"/>
</dbReference>
<dbReference type="SMART" id="SM00861">
    <property type="entry name" value="Transket_pyr"/>
    <property type="match status" value="1"/>
</dbReference>
<dbReference type="PANTHER" id="PTHR43522">
    <property type="entry name" value="TRANSKETOLASE"/>
    <property type="match status" value="1"/>
</dbReference>
<dbReference type="InterPro" id="IPR033247">
    <property type="entry name" value="Transketolase_fam"/>
</dbReference>
<sequence>MSEFNWTEQDQLAVEVGRGLTADAVQNVGNGHPGTAISLSGVAYTLFQKVMNFDPEDDQWLGRDRFVLSAGHSSLTLYNQLFFAGAGLEIEDLKGLRQWGSLTPGHPEYGHTRGVETTTGPLGQGISNAVGMAMATRRIHGLLDPNTPLGDSPFDHYTFVIAGEGDLEEGVASEASSIAGTQRLGNLVVLYDENDITIEDNTSIAYTEDALARYEAYGWHTQTVDFRNGGDYLENFEAVFNAIEEAKKVTDRPSIIKLKTIIAWPSPNIQDSAGAHGNALGDEEIRRLKTLINLNPDMTFEVPDGLLEYTRGQAAARAAAAHEVWDAKFEAWKNTNPDKFALYQRLLTRSLPEGWEKALPVFEPGKKIATRAASGKVLNALKDVLPELWGGSADLAGSNNTTMDGEPSFIPSDRGSAKFPGNEFGRTLHFGIREHAMGSILNGITLEGLTRVYGGTFLVFADYMRPPVRLASIMKIPSIFVWTHDSVGVGEDGPTHQPVEHMWAYRAIPGLDMVRPADANETSWAWRGILENTTNPAGLVLTRQGVPVFERGEGAAHGDVLASAEGTLKGGYVLADSEKVDVVLIATGSEVQLALDARATLAQEGIGARVVSMPCLEWFNEQDPEYRESVIPASVRARVSVEAGVTFGWAGIVGDAGRSVGIDHFGASADGALLMEKFGMTSAHVVEAAKESIAAAQ</sequence>
<evidence type="ECO:0000256" key="7">
    <source>
        <dbReference type="ARBA" id="ARBA00022842"/>
    </source>
</evidence>
<evidence type="ECO:0000256" key="2">
    <source>
        <dbReference type="ARBA" id="ARBA00001964"/>
    </source>
</evidence>
<dbReference type="InterPro" id="IPR005475">
    <property type="entry name" value="Transketolase-like_Pyr-bd"/>
</dbReference>
<dbReference type="GO" id="GO:0004802">
    <property type="term" value="F:transketolase activity"/>
    <property type="evidence" value="ECO:0007669"/>
    <property type="project" value="UniProtKB-EC"/>
</dbReference>
<keyword evidence="8" id="KW-0786">Thiamine pyrophosphate</keyword>
<comment type="cofactor">
    <cofactor evidence="1">
        <name>Mg(2+)</name>
        <dbReference type="ChEBI" id="CHEBI:18420"/>
    </cofactor>
</comment>
<dbReference type="CDD" id="cd02012">
    <property type="entry name" value="TPP_TK"/>
    <property type="match status" value="1"/>
</dbReference>
<dbReference type="InterPro" id="IPR005478">
    <property type="entry name" value="Transketolase_bac-like"/>
</dbReference>
<dbReference type="CDD" id="cd07033">
    <property type="entry name" value="TPP_PYR_DXS_TK_like"/>
    <property type="match status" value="1"/>
</dbReference>
<evidence type="ECO:0000256" key="6">
    <source>
        <dbReference type="ARBA" id="ARBA00022723"/>
    </source>
</evidence>
<dbReference type="PROSITE" id="PS00801">
    <property type="entry name" value="TRANSKETOLASE_1"/>
    <property type="match status" value="1"/>
</dbReference>
<evidence type="ECO:0000313" key="12">
    <source>
        <dbReference type="EMBL" id="WFM84163.1"/>
    </source>
</evidence>
<dbReference type="Pfam" id="PF22613">
    <property type="entry name" value="Transketolase_C_1"/>
    <property type="match status" value="1"/>
</dbReference>
<organism evidence="12 13">
    <name type="scientific">Arcanobacterium canis</name>
    <dbReference type="NCBI Taxonomy" id="999183"/>
    <lineage>
        <taxon>Bacteria</taxon>
        <taxon>Bacillati</taxon>
        <taxon>Actinomycetota</taxon>
        <taxon>Actinomycetes</taxon>
        <taxon>Actinomycetales</taxon>
        <taxon>Actinomycetaceae</taxon>
        <taxon>Arcanobacterium</taxon>
    </lineage>
</organism>
<gene>
    <name evidence="12" type="primary">tkt</name>
    <name evidence="12" type="ORF">P7079_04125</name>
</gene>
<dbReference type="PANTHER" id="PTHR43522:SF2">
    <property type="entry name" value="TRANSKETOLASE 1-RELATED"/>
    <property type="match status" value="1"/>
</dbReference>
<evidence type="ECO:0000256" key="4">
    <source>
        <dbReference type="ARBA" id="ARBA00013152"/>
    </source>
</evidence>
<evidence type="ECO:0000256" key="8">
    <source>
        <dbReference type="ARBA" id="ARBA00023052"/>
    </source>
</evidence>
<dbReference type="RefSeq" id="WP_278013558.1">
    <property type="nucleotide sequence ID" value="NZ_CP121208.1"/>
</dbReference>
<keyword evidence="13" id="KW-1185">Reference proteome</keyword>
<accession>A0ABY8G1Q8</accession>
<dbReference type="Pfam" id="PF00456">
    <property type="entry name" value="Transketolase_N"/>
    <property type="match status" value="1"/>
</dbReference>
<feature type="domain" description="Transketolase-like pyrimidine-binding" evidence="11">
    <location>
        <begin position="368"/>
        <end position="548"/>
    </location>
</feature>
<dbReference type="SUPFAM" id="SSF52922">
    <property type="entry name" value="TK C-terminal domain-like"/>
    <property type="match status" value="1"/>
</dbReference>
<evidence type="ECO:0000256" key="3">
    <source>
        <dbReference type="ARBA" id="ARBA00007131"/>
    </source>
</evidence>
<keyword evidence="6" id="KW-0479">Metal-binding</keyword>
<keyword evidence="5 12" id="KW-0808">Transferase</keyword>
<dbReference type="InterPro" id="IPR009014">
    <property type="entry name" value="Transketo_C/PFOR_II"/>
</dbReference>
<evidence type="ECO:0000256" key="1">
    <source>
        <dbReference type="ARBA" id="ARBA00001946"/>
    </source>
</evidence>
<evidence type="ECO:0000256" key="10">
    <source>
        <dbReference type="NCBIfam" id="TIGR00232"/>
    </source>
</evidence>
<dbReference type="InterPro" id="IPR029061">
    <property type="entry name" value="THDP-binding"/>
</dbReference>
<dbReference type="SUPFAM" id="SSF52518">
    <property type="entry name" value="Thiamin diphosphate-binding fold (THDP-binding)"/>
    <property type="match status" value="2"/>
</dbReference>
<dbReference type="Gene3D" id="3.40.50.920">
    <property type="match status" value="1"/>
</dbReference>
<dbReference type="NCBIfam" id="TIGR00232">
    <property type="entry name" value="tktlase_bact"/>
    <property type="match status" value="1"/>
</dbReference>
<evidence type="ECO:0000259" key="11">
    <source>
        <dbReference type="SMART" id="SM00861"/>
    </source>
</evidence>
<dbReference type="Pfam" id="PF02779">
    <property type="entry name" value="Transket_pyr"/>
    <property type="match status" value="1"/>
</dbReference>
<reference evidence="12 13" key="1">
    <citation type="submission" date="2023-03" db="EMBL/GenBank/DDBJ databases">
        <title>Complete genome of Arcanobacterium canis strain DSM 25104 isolated in 2010 from a canine otitis externa in Germany.</title>
        <authorList>
            <person name="Borowiak M."/>
            <person name="Kreitlow A."/>
            <person name="Malorny B."/>
            <person name="Laemmler C."/>
            <person name="Prenger-Berninghoff E."/>
            <person name="Ploetz M."/>
            <person name="Abdulmawjood A."/>
        </authorList>
    </citation>
    <scope>NUCLEOTIDE SEQUENCE [LARGE SCALE GENOMIC DNA]</scope>
    <source>
        <strain evidence="12 13">DSM 25104</strain>
    </source>
</reference>
<name>A0ABY8G1Q8_9ACTO</name>
<dbReference type="InterPro" id="IPR055152">
    <property type="entry name" value="Transketolase-like_C_2"/>
</dbReference>
<dbReference type="EMBL" id="CP121208">
    <property type="protein sequence ID" value="WFM84163.1"/>
    <property type="molecule type" value="Genomic_DNA"/>
</dbReference>
<dbReference type="Proteomes" id="UP001215216">
    <property type="component" value="Chromosome"/>
</dbReference>
<dbReference type="Gene3D" id="3.40.50.970">
    <property type="match status" value="2"/>
</dbReference>
<comment type="similarity">
    <text evidence="3">Belongs to the transketolase family.</text>
</comment>
<evidence type="ECO:0000313" key="13">
    <source>
        <dbReference type="Proteomes" id="UP001215216"/>
    </source>
</evidence>
<evidence type="ECO:0000256" key="9">
    <source>
        <dbReference type="ARBA" id="ARBA00049473"/>
    </source>
</evidence>
<dbReference type="EC" id="2.2.1.1" evidence="4 10"/>
<protein>
    <recommendedName>
        <fullName evidence="4 10">Transketolase</fullName>
        <ecNumber evidence="4 10">2.2.1.1</ecNumber>
    </recommendedName>
</protein>
<dbReference type="InterPro" id="IPR049557">
    <property type="entry name" value="Transketolase_CS"/>
</dbReference>